<dbReference type="AlphaFoldDB" id="A0A9X5CHS5"/>
<evidence type="ECO:0000313" key="2">
    <source>
        <dbReference type="EMBL" id="NEC48717.1"/>
    </source>
</evidence>
<proteinExistence type="predicted"/>
<evidence type="ECO:0000313" key="3">
    <source>
        <dbReference type="Proteomes" id="UP000471745"/>
    </source>
</evidence>
<dbReference type="CDD" id="cd07817">
    <property type="entry name" value="SRPBCC_8"/>
    <property type="match status" value="1"/>
</dbReference>
<dbReference type="RefSeq" id="WP_058915370.1">
    <property type="nucleotide sequence ID" value="NZ_JAAGNA010000310.1"/>
</dbReference>
<reference evidence="2 3" key="1">
    <citation type="submission" date="2020-01" db="EMBL/GenBank/DDBJ databases">
        <title>Insect and environment-associated Actinomycetes.</title>
        <authorList>
            <person name="Currrie C."/>
            <person name="Chevrette M."/>
            <person name="Carlson C."/>
            <person name="Stubbendieck R."/>
            <person name="Wendt-Pienkowski E."/>
        </authorList>
    </citation>
    <scope>NUCLEOTIDE SEQUENCE [LARGE SCALE GENOMIC DNA]</scope>
    <source>
        <strain evidence="2 3">SID8189</strain>
    </source>
</reference>
<sequence length="177" mass="20359">MPAAAAQSVEEAIEVAVPVHTAYNQWTQFKTFPRFMRWVRGVEQLRPNLTRWEIGTGWATRTYMAEVVEQHPDELIAWQGLGRWAGHRGEVAFRALAPNRTEIVVRLRSVARPTRRHLLHRTPVTPRLIRSELARFKQFIEGVGQESGAWRGVIRKGQVWPQEEKPPRSRVAGWPVG</sequence>
<dbReference type="EMBL" id="JAAGNA010000310">
    <property type="protein sequence ID" value="NEC48717.1"/>
    <property type="molecule type" value="Genomic_DNA"/>
</dbReference>
<dbReference type="Gene3D" id="3.30.530.20">
    <property type="match status" value="1"/>
</dbReference>
<name>A0A9X5CHS5_9ACTN</name>
<dbReference type="InterPro" id="IPR047137">
    <property type="entry name" value="ORF3"/>
</dbReference>
<protein>
    <submittedName>
        <fullName evidence="2">SRPBCC family protein</fullName>
    </submittedName>
</protein>
<gene>
    <name evidence="2" type="ORF">G3I18_09010</name>
</gene>
<keyword evidence="3" id="KW-1185">Reference proteome</keyword>
<comment type="caution">
    <text evidence="2">The sequence shown here is derived from an EMBL/GenBank/DDBJ whole genome shotgun (WGS) entry which is preliminary data.</text>
</comment>
<dbReference type="PANTHER" id="PTHR33824:SF7">
    <property type="entry name" value="POLYKETIDE CYCLASE_DEHYDRASE AND LIPID TRANSPORT SUPERFAMILY PROTEIN"/>
    <property type="match status" value="1"/>
</dbReference>
<feature type="domain" description="Coenzyme Q-binding protein COQ10 START" evidence="1">
    <location>
        <begin position="15"/>
        <end position="79"/>
    </location>
</feature>
<dbReference type="PANTHER" id="PTHR33824">
    <property type="entry name" value="POLYKETIDE CYCLASE/DEHYDRASE AND LIPID TRANSPORT SUPERFAMILY PROTEIN"/>
    <property type="match status" value="1"/>
</dbReference>
<evidence type="ECO:0000259" key="1">
    <source>
        <dbReference type="Pfam" id="PF03364"/>
    </source>
</evidence>
<dbReference type="Proteomes" id="UP000471745">
    <property type="component" value="Unassembled WGS sequence"/>
</dbReference>
<organism evidence="2 3">
    <name type="scientific">Actinospica acidiphila</name>
    <dbReference type="NCBI Taxonomy" id="304899"/>
    <lineage>
        <taxon>Bacteria</taxon>
        <taxon>Bacillati</taxon>
        <taxon>Actinomycetota</taxon>
        <taxon>Actinomycetes</taxon>
        <taxon>Catenulisporales</taxon>
        <taxon>Actinospicaceae</taxon>
        <taxon>Actinospica</taxon>
    </lineage>
</organism>
<dbReference type="InterPro" id="IPR005031">
    <property type="entry name" value="COQ10_START"/>
</dbReference>
<accession>A0A9X5CHS5</accession>
<dbReference type="InterPro" id="IPR023393">
    <property type="entry name" value="START-like_dom_sf"/>
</dbReference>
<dbReference type="Pfam" id="PF03364">
    <property type="entry name" value="Polyketide_cyc"/>
    <property type="match status" value="1"/>
</dbReference>
<dbReference type="SUPFAM" id="SSF55961">
    <property type="entry name" value="Bet v1-like"/>
    <property type="match status" value="1"/>
</dbReference>